<sequence>MTSRKADASFLGRTPAFVSPEIGAAELCISIGTWDRLVADGYLPPPVPGLGSIRRWRWIDVEAKVAGMSPAEIALQRGPAGLASSIGAVLEEDDEAKRAAVAAVVKASEGFGRAMKRKRQPRS</sequence>
<evidence type="ECO:0000313" key="2">
    <source>
        <dbReference type="Proteomes" id="UP000553963"/>
    </source>
</evidence>
<comment type="caution">
    <text evidence="1">The sequence shown here is derived from an EMBL/GenBank/DDBJ whole genome shotgun (WGS) entry which is preliminary data.</text>
</comment>
<dbReference type="Proteomes" id="UP000553963">
    <property type="component" value="Unassembled WGS sequence"/>
</dbReference>
<dbReference type="AlphaFoldDB" id="A0A840AIP9"/>
<evidence type="ECO:0000313" key="1">
    <source>
        <dbReference type="EMBL" id="MBB3930060.1"/>
    </source>
</evidence>
<reference evidence="1 2" key="1">
    <citation type="submission" date="2020-08" db="EMBL/GenBank/DDBJ databases">
        <title>Genomic Encyclopedia of Type Strains, Phase IV (KMG-IV): sequencing the most valuable type-strain genomes for metagenomic binning, comparative biology and taxonomic classification.</title>
        <authorList>
            <person name="Goeker M."/>
        </authorList>
    </citation>
    <scope>NUCLEOTIDE SEQUENCE [LARGE SCALE GENOMIC DNA]</scope>
    <source>
        <strain evidence="1 2">DSM 25966</strain>
    </source>
</reference>
<dbReference type="EMBL" id="JACIDS010000002">
    <property type="protein sequence ID" value="MBB3930060.1"/>
    <property type="molecule type" value="Genomic_DNA"/>
</dbReference>
<gene>
    <name evidence="1" type="ORF">GGR25_001099</name>
</gene>
<proteinExistence type="predicted"/>
<accession>A0A840AIP9</accession>
<organism evidence="1 2">
    <name type="scientific">Kaistia hirudinis</name>
    <dbReference type="NCBI Taxonomy" id="1293440"/>
    <lineage>
        <taxon>Bacteria</taxon>
        <taxon>Pseudomonadati</taxon>
        <taxon>Pseudomonadota</taxon>
        <taxon>Alphaproteobacteria</taxon>
        <taxon>Hyphomicrobiales</taxon>
        <taxon>Kaistiaceae</taxon>
        <taxon>Kaistia</taxon>
    </lineage>
</organism>
<dbReference type="RefSeq" id="WP_183397756.1">
    <property type="nucleotide sequence ID" value="NZ_JACIDS010000002.1"/>
</dbReference>
<keyword evidence="2" id="KW-1185">Reference proteome</keyword>
<protein>
    <submittedName>
        <fullName evidence="1">Uncharacterized protein</fullName>
    </submittedName>
</protein>
<name>A0A840AIP9_9HYPH</name>